<organism evidence="2">
    <name type="scientific">uncultured microorganism</name>
    <dbReference type="NCBI Taxonomy" id="358574"/>
    <lineage>
        <taxon>unclassified sequences</taxon>
        <taxon>environmental samples</taxon>
    </lineage>
</organism>
<evidence type="ECO:0000256" key="1">
    <source>
        <dbReference type="SAM" id="Phobius"/>
    </source>
</evidence>
<reference evidence="2" key="1">
    <citation type="submission" date="2007-12" db="EMBL/GenBank/DDBJ databases">
        <title>Phylogenetic prediction and protein expressional analysis in the genetic information detected from deep-sea hydrothermal vent in Suiyo seamount.</title>
        <authorList>
            <person name="Sasaki M."/>
            <person name="Tsujimura M."/>
            <person name="Zhang Z."/>
            <person name="Akutsu J."/>
            <person name="Tajima H."/>
            <person name="Kawarabayasi Y."/>
        </authorList>
    </citation>
    <scope>NUCLEOTIDE SEQUENCE</scope>
</reference>
<keyword evidence="1" id="KW-0812">Transmembrane</keyword>
<feature type="transmembrane region" description="Helical" evidence="1">
    <location>
        <begin position="47"/>
        <end position="68"/>
    </location>
</feature>
<accession>L8B1C5</accession>
<protein>
    <submittedName>
        <fullName evidence="2">Uncharacterized protein</fullName>
    </submittedName>
</protein>
<feature type="transmembrane region" description="Helical" evidence="1">
    <location>
        <begin position="169"/>
        <end position="188"/>
    </location>
</feature>
<dbReference type="AlphaFoldDB" id="L8B1C5"/>
<keyword evidence="1" id="KW-0472">Membrane</keyword>
<feature type="transmembrane region" description="Helical" evidence="1">
    <location>
        <begin position="12"/>
        <end position="27"/>
    </location>
</feature>
<name>L8B1C5_9ZZZZ</name>
<dbReference type="EMBL" id="AB372158">
    <property type="protein sequence ID" value="BAM75716.1"/>
    <property type="molecule type" value="Genomic_DNA"/>
</dbReference>
<sequence length="197" mass="22778">MTDSFLRQRRNLFIVNGIILFAFYAKVKISKLTLAGVSFNGFGNPQAIYYFLWIVLAYFFYRFTLFFIEDEMANFTEVWVTTMNSRVNKKLAELATKNSVNFNENSMIGYYKVKKNNWILHYQVESEVNDYGDYSVDNIELKISRFSLLSAQLSAILKFSIITSTLTNYLLPVVLSFYVGFIVGLSSWEGALIKILT</sequence>
<evidence type="ECO:0000313" key="2">
    <source>
        <dbReference type="EMBL" id="BAM75716.1"/>
    </source>
</evidence>
<keyword evidence="1" id="KW-1133">Transmembrane helix</keyword>
<proteinExistence type="predicted"/>